<dbReference type="OrthoDB" id="7059994at2"/>
<dbReference type="AlphaFoldDB" id="A0A844HVL9"/>
<organism evidence="1 2">
    <name type="scientific">Paracoccus litorisediminis</name>
    <dbReference type="NCBI Taxonomy" id="2006130"/>
    <lineage>
        <taxon>Bacteria</taxon>
        <taxon>Pseudomonadati</taxon>
        <taxon>Pseudomonadota</taxon>
        <taxon>Alphaproteobacteria</taxon>
        <taxon>Rhodobacterales</taxon>
        <taxon>Paracoccaceae</taxon>
        <taxon>Paracoccus</taxon>
    </lineage>
</organism>
<sequence>MATLQHVAISEEAAALRGALLPELREARGRPDGARSRKPQAKELMAQEQTLDAILADLIMAFANTEALGYCYRSSNREAFTAGQTKATSRIYDWQLKAMVDLGLADIRKGRAWIEAWDDGVVALNPKASRIRATPRLLELALSHGITAQNIYSHYAKDRGELASPVVLKPEKQSGAKAKPLPLPKSNRVSELVDEVERINAIYARHTFSGIPFPEVRRIFNLADTKTFNFNKGGRLHGDFQSVKREERKQILIDGLPVVELDIKASQLTILHHITDTRLPEGDLYQVEGLPRPVVKAAVTAMIGQGKTELVRCPKAARESLISELGLGGLQNAIISKRYPIKTIAKQIADKLPALRRLVPGALDWADLQFTESQVLIQAILTLGERHNIPTLPLHDGIVIAAKDMEVDLICLAEAFVQVVGGPAIIETK</sequence>
<evidence type="ECO:0000313" key="2">
    <source>
        <dbReference type="Proteomes" id="UP000449846"/>
    </source>
</evidence>
<dbReference type="Proteomes" id="UP000449846">
    <property type="component" value="Unassembled WGS sequence"/>
</dbReference>
<keyword evidence="2" id="KW-1185">Reference proteome</keyword>
<name>A0A844HVL9_9RHOB</name>
<gene>
    <name evidence="1" type="ORF">GL300_24645</name>
</gene>
<reference evidence="1 2" key="1">
    <citation type="submission" date="2019-11" db="EMBL/GenBank/DDBJ databases">
        <authorList>
            <person name="Dong K."/>
        </authorList>
    </citation>
    <scope>NUCLEOTIDE SEQUENCE [LARGE SCALE GENOMIC DNA]</scope>
    <source>
        <strain evidence="1 2">NBRC 112902</strain>
    </source>
</reference>
<dbReference type="EMBL" id="WMIG01000033">
    <property type="protein sequence ID" value="MTH62377.1"/>
    <property type="molecule type" value="Genomic_DNA"/>
</dbReference>
<protein>
    <submittedName>
        <fullName evidence="1">Uncharacterized protein</fullName>
    </submittedName>
</protein>
<proteinExistence type="predicted"/>
<comment type="caution">
    <text evidence="1">The sequence shown here is derived from an EMBL/GenBank/DDBJ whole genome shotgun (WGS) entry which is preliminary data.</text>
</comment>
<dbReference type="RefSeq" id="WP_155042324.1">
    <property type="nucleotide sequence ID" value="NZ_JBHGCD010000041.1"/>
</dbReference>
<accession>A0A844HVL9</accession>
<evidence type="ECO:0000313" key="1">
    <source>
        <dbReference type="EMBL" id="MTH62377.1"/>
    </source>
</evidence>